<evidence type="ECO:0000313" key="1">
    <source>
        <dbReference type="EMBL" id="OSC34083.1"/>
    </source>
</evidence>
<keyword evidence="2" id="KW-1185">Reference proteome</keyword>
<dbReference type="GO" id="GO:0008270">
    <property type="term" value="F:zinc ion binding"/>
    <property type="evidence" value="ECO:0007669"/>
    <property type="project" value="InterPro"/>
</dbReference>
<proteinExistence type="predicted"/>
<gene>
    <name evidence="1" type="ORF">B8W67_07965</name>
</gene>
<dbReference type="AlphaFoldDB" id="A0A7I7SCV2"/>
<dbReference type="InterPro" id="IPR002629">
    <property type="entry name" value="Met_Synth_C/arc"/>
</dbReference>
<organism evidence="1 2">
    <name type="scientific">Mycolicibacillus koreensis</name>
    <dbReference type="NCBI Taxonomy" id="1069220"/>
    <lineage>
        <taxon>Bacteria</taxon>
        <taxon>Bacillati</taxon>
        <taxon>Actinomycetota</taxon>
        <taxon>Actinomycetes</taxon>
        <taxon>Mycobacteriales</taxon>
        <taxon>Mycobacteriaceae</taxon>
        <taxon>Mycolicibacillus</taxon>
    </lineage>
</organism>
<reference evidence="1 2" key="1">
    <citation type="submission" date="2017-04" db="EMBL/GenBank/DDBJ databases">
        <title>The new phylogeny of genus Mycobacterium.</title>
        <authorList>
            <person name="Tortoli E."/>
            <person name="Trovato A."/>
            <person name="Cirillo D.M."/>
        </authorList>
    </citation>
    <scope>NUCLEOTIDE SEQUENCE [LARGE SCALE GENOMIC DNA]</scope>
    <source>
        <strain evidence="1 2">KCTC 19819</strain>
    </source>
</reference>
<comment type="caution">
    <text evidence="1">The sequence shown here is derived from an EMBL/GenBank/DDBJ whole genome shotgun (WGS) entry which is preliminary data.</text>
</comment>
<sequence length="343" mass="34428">MAVFAGATGLGSWPGRSARTAAEIVVGELADLPHLVELPDRGVGADMIGRAGALLVDIALDTTVRGYRMGAGSGAVTRRAASLLGEDLDALEEAWENAGLRGAAHPVKVQAPGPVTLAAELELRNGHRALTDPGAVRELGASLAEGVGAAVRELARRLDSAVVVQFDEPALPAALGGRVPGVTALSPVAPLDPEVALRVLTGCIEAVGVATALHCCAPGVPWALLQRSGVDAVAVDPAVLGPADLDGLGAMLDSGRTIQLGVVPAQAPADPPGVTELAAVAAGLIDRIGFGRMVLADRVGITPACGLAGATADWARRALTLAVRTAAALADDPESVAGDSLHR</sequence>
<dbReference type="Pfam" id="PF01717">
    <property type="entry name" value="Meth_synt_2"/>
    <property type="match status" value="1"/>
</dbReference>
<protein>
    <submittedName>
        <fullName evidence="1">Methionine synthase</fullName>
    </submittedName>
</protein>
<dbReference type="RefSeq" id="WP_085303305.1">
    <property type="nucleotide sequence ID" value="NZ_AP022594.1"/>
</dbReference>
<evidence type="ECO:0000313" key="2">
    <source>
        <dbReference type="Proteomes" id="UP000193577"/>
    </source>
</evidence>
<accession>A0A7I7SCV2</accession>
<dbReference type="OrthoDB" id="5242426at2"/>
<dbReference type="GO" id="GO:0009086">
    <property type="term" value="P:methionine biosynthetic process"/>
    <property type="evidence" value="ECO:0007669"/>
    <property type="project" value="InterPro"/>
</dbReference>
<dbReference type="EMBL" id="NCXO01000013">
    <property type="protein sequence ID" value="OSC34083.1"/>
    <property type="molecule type" value="Genomic_DNA"/>
</dbReference>
<dbReference type="Proteomes" id="UP000193577">
    <property type="component" value="Unassembled WGS sequence"/>
</dbReference>
<name>A0A7I7SCV2_9MYCO</name>
<dbReference type="Gene3D" id="3.20.20.210">
    <property type="match status" value="1"/>
</dbReference>
<dbReference type="InterPro" id="IPR038071">
    <property type="entry name" value="UROD/MetE-like_sf"/>
</dbReference>
<dbReference type="SUPFAM" id="SSF51726">
    <property type="entry name" value="UROD/MetE-like"/>
    <property type="match status" value="1"/>
</dbReference>
<dbReference type="GO" id="GO:0003871">
    <property type="term" value="F:5-methyltetrahydropteroyltriglutamate-homocysteine S-methyltransferase activity"/>
    <property type="evidence" value="ECO:0007669"/>
    <property type="project" value="InterPro"/>
</dbReference>